<dbReference type="RefSeq" id="WP_123916325.1">
    <property type="nucleotide sequence ID" value="NZ_RKRA01000001.1"/>
</dbReference>
<reference evidence="1 2" key="1">
    <citation type="submission" date="2018-11" db="EMBL/GenBank/DDBJ databases">
        <title>Sequencing the genomes of 1000 actinobacteria strains.</title>
        <authorList>
            <person name="Klenk H.-P."/>
        </authorList>
    </citation>
    <scope>NUCLEOTIDE SEQUENCE [LARGE SCALE GENOMIC DNA]</scope>
    <source>
        <strain evidence="1 2">DSM 14418</strain>
    </source>
</reference>
<organism evidence="1 2">
    <name type="scientific">Georgenia muralis</name>
    <dbReference type="NCBI Taxonomy" id="154117"/>
    <lineage>
        <taxon>Bacteria</taxon>
        <taxon>Bacillati</taxon>
        <taxon>Actinomycetota</taxon>
        <taxon>Actinomycetes</taxon>
        <taxon>Micrococcales</taxon>
        <taxon>Bogoriellaceae</taxon>
        <taxon>Georgenia</taxon>
    </lineage>
</organism>
<accession>A0A3N4ZMY7</accession>
<gene>
    <name evidence="1" type="ORF">EDD32_1513</name>
</gene>
<evidence type="ECO:0000313" key="1">
    <source>
        <dbReference type="EMBL" id="RPF27052.1"/>
    </source>
</evidence>
<dbReference type="OrthoDB" id="9796999at2"/>
<dbReference type="Proteomes" id="UP000280726">
    <property type="component" value="Unassembled WGS sequence"/>
</dbReference>
<sequence length="192" mass="21879">MGEDREAIYFDGPAAWRSWLEENHATAREVWVGYWKKSSGRAVLTWSEAVDQALCFGWIDGVRQSVDDDRSRQRFTPRRTRSSWSRINVAKVSALEEQGLMTPAGRAAFEARTYTYGNDAVELSPAYAEQLAASPRAQEFFEAQRPSYRKIATQWVMSAKRESTRDRRMAELVTDCEAGRLIRPQRYGDGAG</sequence>
<protein>
    <submittedName>
        <fullName evidence="1">Uncharacterized protein YdeI (YjbR/CyaY-like superfamily)</fullName>
    </submittedName>
</protein>
<dbReference type="AlphaFoldDB" id="A0A3N4ZMY7"/>
<comment type="caution">
    <text evidence="1">The sequence shown here is derived from an EMBL/GenBank/DDBJ whole genome shotgun (WGS) entry which is preliminary data.</text>
</comment>
<name>A0A3N4ZMY7_9MICO</name>
<dbReference type="EMBL" id="RKRA01000001">
    <property type="protein sequence ID" value="RPF27052.1"/>
    <property type="molecule type" value="Genomic_DNA"/>
</dbReference>
<evidence type="ECO:0000313" key="2">
    <source>
        <dbReference type="Proteomes" id="UP000280726"/>
    </source>
</evidence>
<dbReference type="Pfam" id="PF13376">
    <property type="entry name" value="OmdA"/>
    <property type="match status" value="1"/>
</dbReference>
<keyword evidence="2" id="KW-1185">Reference proteome</keyword>
<proteinExistence type="predicted"/>